<feature type="compositionally biased region" description="Low complexity" evidence="4">
    <location>
        <begin position="347"/>
        <end position="410"/>
    </location>
</feature>
<dbReference type="GO" id="GO:0019901">
    <property type="term" value="F:protein kinase binding"/>
    <property type="evidence" value="ECO:0007669"/>
    <property type="project" value="TreeGrafter"/>
</dbReference>
<dbReference type="RefSeq" id="XP_014170805.1">
    <property type="nucleotide sequence ID" value="XM_014315330.1"/>
</dbReference>
<dbReference type="PANTHER" id="PTHR10343:SF84">
    <property type="entry name" value="5'-AMP-ACTIVATED PROTEIN KINASE SUBUNIT BETA-1"/>
    <property type="match status" value="1"/>
</dbReference>
<dbReference type="InParanoid" id="F0XLU4"/>
<evidence type="ECO:0000256" key="1">
    <source>
        <dbReference type="ARBA" id="ARBA00004496"/>
    </source>
</evidence>
<keyword evidence="3" id="KW-0963">Cytoplasm</keyword>
<dbReference type="InterPro" id="IPR037256">
    <property type="entry name" value="ASC_dom_sf"/>
</dbReference>
<evidence type="ECO:0000313" key="7">
    <source>
        <dbReference type="Proteomes" id="UP000007796"/>
    </source>
</evidence>
<dbReference type="Pfam" id="PF04739">
    <property type="entry name" value="AMPKBI"/>
    <property type="match status" value="1"/>
</dbReference>
<comment type="similarity">
    <text evidence="2">Belongs to the 5'-AMP-activated protein kinase beta subunit family.</text>
</comment>
<dbReference type="OrthoDB" id="531008at2759"/>
<dbReference type="eggNOG" id="KOG1616">
    <property type="taxonomic scope" value="Eukaryota"/>
</dbReference>
<dbReference type="PANTHER" id="PTHR10343">
    <property type="entry name" value="5'-AMP-ACTIVATED PROTEIN KINASE , BETA SUBUNIT"/>
    <property type="match status" value="1"/>
</dbReference>
<dbReference type="AlphaFoldDB" id="F0XLU4"/>
<feature type="region of interest" description="Disordered" evidence="4">
    <location>
        <begin position="1"/>
        <end position="110"/>
    </location>
</feature>
<dbReference type="InterPro" id="IPR032640">
    <property type="entry name" value="AMPK1_CBM"/>
</dbReference>
<dbReference type="Gene3D" id="2.60.40.10">
    <property type="entry name" value="Immunoglobulins"/>
    <property type="match status" value="1"/>
</dbReference>
<proteinExistence type="inferred from homology"/>
<dbReference type="GO" id="GO:0007165">
    <property type="term" value="P:signal transduction"/>
    <property type="evidence" value="ECO:0007669"/>
    <property type="project" value="UniProtKB-ARBA"/>
</dbReference>
<name>F0XLU4_GROCL</name>
<reference evidence="6 7" key="1">
    <citation type="journal article" date="2011" name="Proc. Natl. Acad. Sci. U.S.A.">
        <title>Genome and transcriptome analyses of the mountain pine beetle-fungal symbiont Grosmannia clavigera, a lodgepole pine pathogen.</title>
        <authorList>
            <person name="DiGuistini S."/>
            <person name="Wang Y."/>
            <person name="Liao N.Y."/>
            <person name="Taylor G."/>
            <person name="Tanguay P."/>
            <person name="Feau N."/>
            <person name="Henrissat B."/>
            <person name="Chan S.K."/>
            <person name="Hesse-Orce U."/>
            <person name="Alamouti S.M."/>
            <person name="Tsui C.K.M."/>
            <person name="Docking R.T."/>
            <person name="Levasseur A."/>
            <person name="Haridas S."/>
            <person name="Robertson G."/>
            <person name="Birol I."/>
            <person name="Holt R.A."/>
            <person name="Marra M.A."/>
            <person name="Hamelin R.C."/>
            <person name="Hirst M."/>
            <person name="Jones S.J.M."/>
            <person name="Bohlmann J."/>
            <person name="Breuil C."/>
        </authorList>
    </citation>
    <scope>NUCLEOTIDE SEQUENCE [LARGE SCALE GENOMIC DNA]</scope>
    <source>
        <strain evidence="7">kw1407 / UAMH 11150</strain>
    </source>
</reference>
<dbReference type="CDD" id="cd02859">
    <property type="entry name" value="E_set_AMPKbeta_like_N"/>
    <property type="match status" value="1"/>
</dbReference>
<sequence>MGNNASSPKASGSAGQGSARNPVLVQNQRVAAAPPEQSMAHAQGLTAARPTSMPPRSYGSAAEAAVLAASSASPARSSVGTAAKPTDIKPRPIEVRGTAPSSTTRPVDVPHSNVLPPTAGAAAAAAAVAVPASMARVGMNTFDSDPPLSPYTDSMDMSMLHHNSMQDMSYLTRPPRLPLPIEEEVHTPGSPIIAPRKADSLLEEIEALDNDGLTHRSSTVSSTTVDEEDMEELRVDKTRPTVPTRLEWLRGGEKIYVTGTIFQWNKKQRLHPVEGRPGTFATTINVLPGTYHIRFLVDGQAETSRDMPTTVDFGNNLVNYIEVAPQSTPPKESDAAAAAAEMRKPKPNQQQSQGQPQPQQSSQLPSSQQHQQRKASQLSQLSSQQPSQQTKQQQQQQMQQSQQSQPQPLSTGELKAATPSSAELTTKLPRWKNVPPPSAFSHELPQYLVDYDQPDDSPAFVSASAATEILPPPPSLPGFLGKPILNASTLIKDDNSVLNMPNHSVLNHLATSSIKNNILAVSATTRYKDKFVTNIIYKPTGLDDKH</sequence>
<evidence type="ECO:0000256" key="2">
    <source>
        <dbReference type="ARBA" id="ARBA00010926"/>
    </source>
</evidence>
<dbReference type="EMBL" id="GL629794">
    <property type="protein sequence ID" value="EFX01323.1"/>
    <property type="molecule type" value="Genomic_DNA"/>
</dbReference>
<evidence type="ECO:0000313" key="6">
    <source>
        <dbReference type="EMBL" id="EFX01323.1"/>
    </source>
</evidence>
<dbReference type="SUPFAM" id="SSF81296">
    <property type="entry name" value="E set domains"/>
    <property type="match status" value="1"/>
</dbReference>
<keyword evidence="6" id="KW-0808">Transferase</keyword>
<dbReference type="SUPFAM" id="SSF160219">
    <property type="entry name" value="AMPKBI-like"/>
    <property type="match status" value="1"/>
</dbReference>
<feature type="compositionally biased region" description="Low complexity" evidence="4">
    <location>
        <begin position="57"/>
        <end position="78"/>
    </location>
</feature>
<dbReference type="GO" id="GO:0005634">
    <property type="term" value="C:nucleus"/>
    <property type="evidence" value="ECO:0007669"/>
    <property type="project" value="TreeGrafter"/>
</dbReference>
<dbReference type="InterPro" id="IPR014756">
    <property type="entry name" value="Ig_E-set"/>
</dbReference>
<feature type="region of interest" description="Disordered" evidence="4">
    <location>
        <begin position="324"/>
        <end position="439"/>
    </location>
</feature>
<dbReference type="InterPro" id="IPR013783">
    <property type="entry name" value="Ig-like_fold"/>
</dbReference>
<feature type="compositionally biased region" description="Polar residues" evidence="4">
    <location>
        <begin position="1"/>
        <end position="10"/>
    </location>
</feature>
<feature type="region of interest" description="Disordered" evidence="4">
    <location>
        <begin position="213"/>
        <end position="235"/>
    </location>
</feature>
<evidence type="ECO:0000259" key="5">
    <source>
        <dbReference type="SMART" id="SM01010"/>
    </source>
</evidence>
<dbReference type="SMART" id="SM01010">
    <property type="entry name" value="AMPKBI"/>
    <property type="match status" value="1"/>
</dbReference>
<dbReference type="InterPro" id="IPR050827">
    <property type="entry name" value="CRP1_MDG1_kinase"/>
</dbReference>
<protein>
    <submittedName>
        <fullName evidence="6">Snf1 kinase complex beta-subunit</fullName>
    </submittedName>
</protein>
<dbReference type="FunFam" id="2.60.40.10:FF:000562">
    <property type="entry name" value="Snf1 kinase complex beta-subunit Gal83"/>
    <property type="match status" value="1"/>
</dbReference>
<dbReference type="GO" id="GO:0031588">
    <property type="term" value="C:nucleotide-activated protein kinase complex"/>
    <property type="evidence" value="ECO:0007669"/>
    <property type="project" value="TreeGrafter"/>
</dbReference>
<keyword evidence="6" id="KW-0418">Kinase</keyword>
<organism evidence="7">
    <name type="scientific">Grosmannia clavigera (strain kw1407 / UAMH 11150)</name>
    <name type="common">Blue stain fungus</name>
    <name type="synonym">Graphiocladiella clavigera</name>
    <dbReference type="NCBI Taxonomy" id="655863"/>
    <lineage>
        <taxon>Eukaryota</taxon>
        <taxon>Fungi</taxon>
        <taxon>Dikarya</taxon>
        <taxon>Ascomycota</taxon>
        <taxon>Pezizomycotina</taxon>
        <taxon>Sordariomycetes</taxon>
        <taxon>Sordariomycetidae</taxon>
        <taxon>Ophiostomatales</taxon>
        <taxon>Ophiostomataceae</taxon>
        <taxon>Leptographium</taxon>
    </lineage>
</organism>
<evidence type="ECO:0000256" key="4">
    <source>
        <dbReference type="SAM" id="MobiDB-lite"/>
    </source>
</evidence>
<evidence type="ECO:0000256" key="3">
    <source>
        <dbReference type="ARBA" id="ARBA00022490"/>
    </source>
</evidence>
<dbReference type="Proteomes" id="UP000007796">
    <property type="component" value="Unassembled WGS sequence"/>
</dbReference>
<dbReference type="GeneID" id="25979679"/>
<gene>
    <name evidence="6" type="ORF">CMQ_6265</name>
</gene>
<keyword evidence="7" id="KW-1185">Reference proteome</keyword>
<comment type="subcellular location">
    <subcellularLocation>
        <location evidence="1">Cytoplasm</location>
    </subcellularLocation>
</comment>
<dbReference type="GO" id="GO:0005737">
    <property type="term" value="C:cytoplasm"/>
    <property type="evidence" value="ECO:0007669"/>
    <property type="project" value="UniProtKB-SubCell"/>
</dbReference>
<dbReference type="HOGENOM" id="CLU_026512_1_0_1"/>
<accession>F0XLU4</accession>
<dbReference type="Gene3D" id="6.20.250.60">
    <property type="match status" value="1"/>
</dbReference>
<feature type="domain" description="Association with the SNF1 complex (ASC)" evidence="5">
    <location>
        <begin position="433"/>
        <end position="540"/>
    </location>
</feature>
<dbReference type="GO" id="GO:0016301">
    <property type="term" value="F:kinase activity"/>
    <property type="evidence" value="ECO:0007669"/>
    <property type="project" value="UniProtKB-KW"/>
</dbReference>
<dbReference type="Pfam" id="PF16561">
    <property type="entry name" value="AMPK1_CBM"/>
    <property type="match status" value="1"/>
</dbReference>
<feature type="compositionally biased region" description="Polar residues" evidence="4">
    <location>
        <begin position="16"/>
        <end position="29"/>
    </location>
</feature>
<dbReference type="STRING" id="655863.F0XLU4"/>
<dbReference type="FunCoup" id="F0XLU4">
    <property type="interactions" value="368"/>
</dbReference>
<dbReference type="InterPro" id="IPR006828">
    <property type="entry name" value="ASC_dom"/>
</dbReference>